<protein>
    <recommendedName>
        <fullName evidence="4">SMP-30/Gluconolactonase/LRE-like region domain-containing protein</fullName>
    </recommendedName>
</protein>
<dbReference type="Proteomes" id="UP001596037">
    <property type="component" value="Unassembled WGS sequence"/>
</dbReference>
<dbReference type="EMBL" id="JBHSMF010000010">
    <property type="protein sequence ID" value="MFC5499786.1"/>
    <property type="molecule type" value="Genomic_DNA"/>
</dbReference>
<evidence type="ECO:0000313" key="3">
    <source>
        <dbReference type="Proteomes" id="UP001596037"/>
    </source>
</evidence>
<gene>
    <name evidence="2" type="ORF">ACFPOE_19750</name>
</gene>
<evidence type="ECO:0000256" key="1">
    <source>
        <dbReference type="SAM" id="SignalP"/>
    </source>
</evidence>
<proteinExistence type="predicted"/>
<comment type="caution">
    <text evidence="2">The sequence shown here is derived from an EMBL/GenBank/DDBJ whole genome shotgun (WGS) entry which is preliminary data.</text>
</comment>
<keyword evidence="3" id="KW-1185">Reference proteome</keyword>
<dbReference type="InterPro" id="IPR011044">
    <property type="entry name" value="Quino_amine_DH_bsu"/>
</dbReference>
<feature type="signal peptide" evidence="1">
    <location>
        <begin position="1"/>
        <end position="26"/>
    </location>
</feature>
<keyword evidence="1" id="KW-0732">Signal</keyword>
<sequence length="303" mass="32213">MNKAWVMAVMAAVAALAGCASDGGTAALGTAPGYLPALSDAVPNGAALSHRIYTPGLDEGYVPQGLTSAAGYLFVSSYKPTPDLKSNTGPCRVFRIEMATGKAAGHFDLQPGTCTHSGGLAHVGGGKLLLADTRQVFLIDVDQALASGSAAGASKSVKVSGELRGSYATFDGKDAWIGTWTKEQPKARMFRLDARLFDDFDGQSVKEDRAVESIPVPLEAQGAAFDRAGSLWVSASNSRWGRLYRLDRRGQVLAQYEMVAGLEDLTVDAAGHLWGLSESGTRKYSAWDTRFPFIFRIDTGKLR</sequence>
<accession>A0ABW0NGQ7</accession>
<organism evidence="2 3">
    <name type="scientific">Caenimonas terrae</name>
    <dbReference type="NCBI Taxonomy" id="696074"/>
    <lineage>
        <taxon>Bacteria</taxon>
        <taxon>Pseudomonadati</taxon>
        <taxon>Pseudomonadota</taxon>
        <taxon>Betaproteobacteria</taxon>
        <taxon>Burkholderiales</taxon>
        <taxon>Comamonadaceae</taxon>
        <taxon>Caenimonas</taxon>
    </lineage>
</organism>
<dbReference type="PROSITE" id="PS51257">
    <property type="entry name" value="PROKAR_LIPOPROTEIN"/>
    <property type="match status" value="1"/>
</dbReference>
<reference evidence="3" key="1">
    <citation type="journal article" date="2019" name="Int. J. Syst. Evol. Microbiol.">
        <title>The Global Catalogue of Microorganisms (GCM) 10K type strain sequencing project: providing services to taxonomists for standard genome sequencing and annotation.</title>
        <authorList>
            <consortium name="The Broad Institute Genomics Platform"/>
            <consortium name="The Broad Institute Genome Sequencing Center for Infectious Disease"/>
            <person name="Wu L."/>
            <person name="Ma J."/>
        </authorList>
    </citation>
    <scope>NUCLEOTIDE SEQUENCE [LARGE SCALE GENOMIC DNA]</scope>
    <source>
        <strain evidence="3">CCUG 57401</strain>
    </source>
</reference>
<dbReference type="SUPFAM" id="SSF50969">
    <property type="entry name" value="YVTN repeat-like/Quinoprotein amine dehydrogenase"/>
    <property type="match status" value="1"/>
</dbReference>
<evidence type="ECO:0008006" key="4">
    <source>
        <dbReference type="Google" id="ProtNLM"/>
    </source>
</evidence>
<evidence type="ECO:0000313" key="2">
    <source>
        <dbReference type="EMBL" id="MFC5499786.1"/>
    </source>
</evidence>
<name>A0ABW0NGQ7_9BURK</name>
<feature type="chain" id="PRO_5045378103" description="SMP-30/Gluconolactonase/LRE-like region domain-containing protein" evidence="1">
    <location>
        <begin position="27"/>
        <end position="303"/>
    </location>
</feature>
<dbReference type="RefSeq" id="WP_376852036.1">
    <property type="nucleotide sequence ID" value="NZ_JBHSMF010000010.1"/>
</dbReference>